<proteinExistence type="predicted"/>
<reference evidence="1 2" key="1">
    <citation type="submission" date="2016-04" db="EMBL/GenBank/DDBJ databases">
        <title>Genome analyses suggest a sexual origin of heterokaryosis in a supposedly ancient asexual fungus.</title>
        <authorList>
            <person name="Ropars J."/>
            <person name="Sedzielewska K."/>
            <person name="Noel J."/>
            <person name="Charron P."/>
            <person name="Farinelli L."/>
            <person name="Marton T."/>
            <person name="Kruger M."/>
            <person name="Pelin A."/>
            <person name="Brachmann A."/>
            <person name="Corradi N."/>
        </authorList>
    </citation>
    <scope>NUCLEOTIDE SEQUENCE [LARGE SCALE GENOMIC DNA]</scope>
    <source>
        <strain evidence="1 2">C2</strain>
    </source>
</reference>
<gene>
    <name evidence="1" type="ORF">RhiirC2_745755</name>
</gene>
<comment type="caution">
    <text evidence="1">The sequence shown here is derived from an EMBL/GenBank/DDBJ whole genome shotgun (WGS) entry which is preliminary data.</text>
</comment>
<sequence length="59" mass="6679">MDLCTMTVILISICGITFITNKSIERDYKVEAKATQYFSLSLGRDFNKNSKAKVSNEKI</sequence>
<dbReference type="Proteomes" id="UP000233469">
    <property type="component" value="Unassembled WGS sequence"/>
</dbReference>
<name>A0A2N1NAB5_9GLOM</name>
<organism evidence="1 2">
    <name type="scientific">Rhizophagus irregularis</name>
    <dbReference type="NCBI Taxonomy" id="588596"/>
    <lineage>
        <taxon>Eukaryota</taxon>
        <taxon>Fungi</taxon>
        <taxon>Fungi incertae sedis</taxon>
        <taxon>Mucoromycota</taxon>
        <taxon>Glomeromycotina</taxon>
        <taxon>Glomeromycetes</taxon>
        <taxon>Glomerales</taxon>
        <taxon>Glomeraceae</taxon>
        <taxon>Rhizophagus</taxon>
    </lineage>
</organism>
<evidence type="ECO:0000313" key="2">
    <source>
        <dbReference type="Proteomes" id="UP000233469"/>
    </source>
</evidence>
<accession>A0A2N1NAB5</accession>
<dbReference type="AlphaFoldDB" id="A0A2N1NAB5"/>
<reference evidence="1 2" key="2">
    <citation type="submission" date="2017-10" db="EMBL/GenBank/DDBJ databases">
        <title>Extensive intraspecific genome diversity in a model arbuscular mycorrhizal fungus.</title>
        <authorList>
            <person name="Chen E.C.H."/>
            <person name="Morin E."/>
            <person name="Baudet D."/>
            <person name="Noel J."/>
            <person name="Ndikumana S."/>
            <person name="Charron P."/>
            <person name="St-Onge C."/>
            <person name="Giorgi J."/>
            <person name="Grigoriev I.V."/>
            <person name="Roux C."/>
            <person name="Martin F.M."/>
            <person name="Corradi N."/>
        </authorList>
    </citation>
    <scope>NUCLEOTIDE SEQUENCE [LARGE SCALE GENOMIC DNA]</scope>
    <source>
        <strain evidence="1 2">C2</strain>
    </source>
</reference>
<dbReference type="VEuPathDB" id="FungiDB:FUN_007860"/>
<dbReference type="EMBL" id="LLXL01000577">
    <property type="protein sequence ID" value="PKK70818.1"/>
    <property type="molecule type" value="Genomic_DNA"/>
</dbReference>
<protein>
    <submittedName>
        <fullName evidence="1">Uncharacterized protein</fullName>
    </submittedName>
</protein>
<evidence type="ECO:0000313" key="1">
    <source>
        <dbReference type="EMBL" id="PKK70818.1"/>
    </source>
</evidence>
<dbReference type="VEuPathDB" id="FungiDB:RhiirFUN_008255"/>